<name>G2YSC7_BOTF4</name>
<dbReference type="AlphaFoldDB" id="G2YSC7"/>
<evidence type="ECO:0000313" key="2">
    <source>
        <dbReference type="Proteomes" id="UP000008177"/>
    </source>
</evidence>
<dbReference type="HOGENOM" id="CLU_2830940_0_0_1"/>
<reference evidence="2" key="1">
    <citation type="journal article" date="2011" name="PLoS Genet.">
        <title>Genomic analysis of the necrotrophic fungal pathogens Sclerotinia sclerotiorum and Botrytis cinerea.</title>
        <authorList>
            <person name="Amselem J."/>
            <person name="Cuomo C.A."/>
            <person name="van Kan J.A."/>
            <person name="Viaud M."/>
            <person name="Benito E.P."/>
            <person name="Couloux A."/>
            <person name="Coutinho P.M."/>
            <person name="de Vries R.P."/>
            <person name="Dyer P.S."/>
            <person name="Fillinger S."/>
            <person name="Fournier E."/>
            <person name="Gout L."/>
            <person name="Hahn M."/>
            <person name="Kohn L."/>
            <person name="Lapalu N."/>
            <person name="Plummer K.M."/>
            <person name="Pradier J.M."/>
            <person name="Quevillon E."/>
            <person name="Sharon A."/>
            <person name="Simon A."/>
            <person name="ten Have A."/>
            <person name="Tudzynski B."/>
            <person name="Tudzynski P."/>
            <person name="Wincker P."/>
            <person name="Andrew M."/>
            <person name="Anthouard V."/>
            <person name="Beever R.E."/>
            <person name="Beffa R."/>
            <person name="Benoit I."/>
            <person name="Bouzid O."/>
            <person name="Brault B."/>
            <person name="Chen Z."/>
            <person name="Choquer M."/>
            <person name="Collemare J."/>
            <person name="Cotton P."/>
            <person name="Danchin E.G."/>
            <person name="Da Silva C."/>
            <person name="Gautier A."/>
            <person name="Giraud C."/>
            <person name="Giraud T."/>
            <person name="Gonzalez C."/>
            <person name="Grossetete S."/>
            <person name="Guldener U."/>
            <person name="Henrissat B."/>
            <person name="Howlett B.J."/>
            <person name="Kodira C."/>
            <person name="Kretschmer M."/>
            <person name="Lappartient A."/>
            <person name="Leroch M."/>
            <person name="Levis C."/>
            <person name="Mauceli E."/>
            <person name="Neuveglise C."/>
            <person name="Oeser B."/>
            <person name="Pearson M."/>
            <person name="Poulain J."/>
            <person name="Poussereau N."/>
            <person name="Quesneville H."/>
            <person name="Rascle C."/>
            <person name="Schumacher J."/>
            <person name="Segurens B."/>
            <person name="Sexton A."/>
            <person name="Silva E."/>
            <person name="Sirven C."/>
            <person name="Soanes D.M."/>
            <person name="Talbot N.J."/>
            <person name="Templeton M."/>
            <person name="Yandava C."/>
            <person name="Yarden O."/>
            <person name="Zeng Q."/>
            <person name="Rollins J.A."/>
            <person name="Lebrun M.H."/>
            <person name="Dickman M."/>
        </authorList>
    </citation>
    <scope>NUCLEOTIDE SEQUENCE [LARGE SCALE GENOMIC DNA]</scope>
    <source>
        <strain evidence="2">T4</strain>
    </source>
</reference>
<dbReference type="Proteomes" id="UP000008177">
    <property type="component" value="Unplaced contigs"/>
</dbReference>
<sequence>MASINASLSTGARRCIGSRQYMSTGVSPRQYGTNTSRLSRSIAAAVREKSFRTGMIPKIGSDILEL</sequence>
<dbReference type="EMBL" id="FQ790351">
    <property type="protein sequence ID" value="CCD54525.1"/>
    <property type="molecule type" value="Genomic_DNA"/>
</dbReference>
<gene>
    <name evidence="1" type="ORF">BofuT4_uP125730.1</name>
</gene>
<proteinExistence type="predicted"/>
<accession>G2YSC7</accession>
<evidence type="ECO:0000313" key="1">
    <source>
        <dbReference type="EMBL" id="CCD54525.1"/>
    </source>
</evidence>
<protein>
    <submittedName>
        <fullName evidence="1">Uncharacterized protein</fullName>
    </submittedName>
</protein>
<dbReference type="InParanoid" id="G2YSC7"/>
<dbReference type="OrthoDB" id="10309456at2759"/>
<organism evidence="1 2">
    <name type="scientific">Botryotinia fuckeliana (strain T4)</name>
    <name type="common">Noble rot fungus</name>
    <name type="synonym">Botrytis cinerea</name>
    <dbReference type="NCBI Taxonomy" id="999810"/>
    <lineage>
        <taxon>Eukaryota</taxon>
        <taxon>Fungi</taxon>
        <taxon>Dikarya</taxon>
        <taxon>Ascomycota</taxon>
        <taxon>Pezizomycotina</taxon>
        <taxon>Leotiomycetes</taxon>
        <taxon>Helotiales</taxon>
        <taxon>Sclerotiniaceae</taxon>
        <taxon>Botrytis</taxon>
    </lineage>
</organism>